<gene>
    <name evidence="4" type="ORF">WJX74_004819</name>
</gene>
<keyword evidence="5" id="KW-1185">Reference proteome</keyword>
<sequence>MPGGVSRGEGYDKGSTNQGSANQGALEWLRKGGAAAVEVAPGVINILDLGSATGKNSAMELKVAVEALRKAEGSAKQDIIITHVDTTYNDWNQLSKTLTTSPDSYLTATDRLYSHFQAKSFFEQVAPARTIALAYSGISFHWISKNRPLSDFWCQEPHTADRKAYEANKHQAAQDWLQLLQMRAIELLPGGYLVATAATLKGCESFNYLAGFINKGWNTAASQGLITQEECQTFMASHWFRSREEWLAPLQGELKDTFEVLQFQEDAVTDANWHKYQQRDGDESQRRQMLAEGYAEFFFGVSSGLVAGHLEKRSTEEIDKVIDLMRKEFVKQAAADPIEFKLAYALIVLKRK</sequence>
<dbReference type="PANTHER" id="PTHR31009">
    <property type="entry name" value="S-ADENOSYL-L-METHIONINE:CARBOXYL METHYLTRANSFERASE FAMILY PROTEIN"/>
    <property type="match status" value="1"/>
</dbReference>
<dbReference type="Proteomes" id="UP001438707">
    <property type="component" value="Unassembled WGS sequence"/>
</dbReference>
<evidence type="ECO:0000313" key="5">
    <source>
        <dbReference type="Proteomes" id="UP001438707"/>
    </source>
</evidence>
<proteinExistence type="predicted"/>
<dbReference type="Gene3D" id="3.40.50.150">
    <property type="entry name" value="Vaccinia Virus protein VP39"/>
    <property type="match status" value="1"/>
</dbReference>
<dbReference type="AlphaFoldDB" id="A0AAW1QH72"/>
<reference evidence="4 5" key="1">
    <citation type="journal article" date="2024" name="Nat. Commun.">
        <title>Phylogenomics reveals the evolutionary origins of lichenization in chlorophyte algae.</title>
        <authorList>
            <person name="Puginier C."/>
            <person name="Libourel C."/>
            <person name="Otte J."/>
            <person name="Skaloud P."/>
            <person name="Haon M."/>
            <person name="Grisel S."/>
            <person name="Petersen M."/>
            <person name="Berrin J.G."/>
            <person name="Delaux P.M."/>
            <person name="Dal Grande F."/>
            <person name="Keller J."/>
        </authorList>
    </citation>
    <scope>NUCLEOTIDE SEQUENCE [LARGE SCALE GENOMIC DNA]</scope>
    <source>
        <strain evidence="4 5">SAG 2145</strain>
    </source>
</reference>
<evidence type="ECO:0000256" key="1">
    <source>
        <dbReference type="ARBA" id="ARBA00022723"/>
    </source>
</evidence>
<evidence type="ECO:0000256" key="3">
    <source>
        <dbReference type="SAM" id="MobiDB-lite"/>
    </source>
</evidence>
<dbReference type="InterPro" id="IPR042086">
    <property type="entry name" value="MeTrfase_capping"/>
</dbReference>
<dbReference type="GO" id="GO:0008168">
    <property type="term" value="F:methyltransferase activity"/>
    <property type="evidence" value="ECO:0007669"/>
    <property type="project" value="InterPro"/>
</dbReference>
<dbReference type="EMBL" id="JALJOS010000044">
    <property type="protein sequence ID" value="KAK9820728.1"/>
    <property type="molecule type" value="Genomic_DNA"/>
</dbReference>
<dbReference type="InterPro" id="IPR029063">
    <property type="entry name" value="SAM-dependent_MTases_sf"/>
</dbReference>
<keyword evidence="1" id="KW-0479">Metal-binding</keyword>
<evidence type="ECO:0008006" key="6">
    <source>
        <dbReference type="Google" id="ProtNLM"/>
    </source>
</evidence>
<dbReference type="GO" id="GO:0046872">
    <property type="term" value="F:metal ion binding"/>
    <property type="evidence" value="ECO:0007669"/>
    <property type="project" value="UniProtKB-KW"/>
</dbReference>
<name>A0AAW1QH72_9CHLO</name>
<accession>A0AAW1QH72</accession>
<evidence type="ECO:0000313" key="4">
    <source>
        <dbReference type="EMBL" id="KAK9820728.1"/>
    </source>
</evidence>
<protein>
    <recommendedName>
        <fullName evidence="6">SAM dependent carboxyl methyltransferase</fullName>
    </recommendedName>
</protein>
<comment type="caution">
    <text evidence="4">The sequence shown here is derived from an EMBL/GenBank/DDBJ whole genome shotgun (WGS) entry which is preliminary data.</text>
</comment>
<feature type="region of interest" description="Disordered" evidence="3">
    <location>
        <begin position="1"/>
        <end position="20"/>
    </location>
</feature>
<keyword evidence="2" id="KW-0460">Magnesium</keyword>
<dbReference type="Pfam" id="PF03492">
    <property type="entry name" value="Methyltransf_7"/>
    <property type="match status" value="1"/>
</dbReference>
<dbReference type="Gene3D" id="1.10.1200.270">
    <property type="entry name" value="Methyltransferase, alpha-helical capping domain"/>
    <property type="match status" value="1"/>
</dbReference>
<dbReference type="SUPFAM" id="SSF53335">
    <property type="entry name" value="S-adenosyl-L-methionine-dependent methyltransferases"/>
    <property type="match status" value="1"/>
</dbReference>
<organism evidence="4 5">
    <name type="scientific">Apatococcus lobatus</name>
    <dbReference type="NCBI Taxonomy" id="904363"/>
    <lineage>
        <taxon>Eukaryota</taxon>
        <taxon>Viridiplantae</taxon>
        <taxon>Chlorophyta</taxon>
        <taxon>core chlorophytes</taxon>
        <taxon>Trebouxiophyceae</taxon>
        <taxon>Chlorellales</taxon>
        <taxon>Chlorellaceae</taxon>
        <taxon>Apatococcus</taxon>
    </lineage>
</organism>
<evidence type="ECO:0000256" key="2">
    <source>
        <dbReference type="ARBA" id="ARBA00022842"/>
    </source>
</evidence>
<dbReference type="InterPro" id="IPR005299">
    <property type="entry name" value="MeTrfase_7"/>
</dbReference>